<dbReference type="InterPro" id="IPR029711">
    <property type="entry name" value="Haus7-like"/>
</dbReference>
<dbReference type="GO" id="GO:0070652">
    <property type="term" value="C:HAUS complex"/>
    <property type="evidence" value="ECO:0007669"/>
    <property type="project" value="TreeGrafter"/>
</dbReference>
<dbReference type="GO" id="GO:0051011">
    <property type="term" value="F:microtubule minus-end binding"/>
    <property type="evidence" value="ECO:0007669"/>
    <property type="project" value="TreeGrafter"/>
</dbReference>
<accession>A0A3S1HXA7</accession>
<evidence type="ECO:0000313" key="2">
    <source>
        <dbReference type="Proteomes" id="UP000271974"/>
    </source>
</evidence>
<dbReference type="AlphaFoldDB" id="A0A3S1HXA7"/>
<dbReference type="GO" id="GO:0051225">
    <property type="term" value="P:spindle assembly"/>
    <property type="evidence" value="ECO:0007669"/>
    <property type="project" value="TreeGrafter"/>
</dbReference>
<gene>
    <name evidence="1" type="ORF">EGW08_004277</name>
</gene>
<keyword evidence="2" id="KW-1185">Reference proteome</keyword>
<proteinExistence type="predicted"/>
<dbReference type="STRING" id="188477.A0A3S1HXA7"/>
<name>A0A3S1HXA7_ELYCH</name>
<dbReference type="PANTHER" id="PTHR14352">
    <property type="entry name" value="HAUS AUGMIN-LIKE COMPLEX SUBUNIT 7"/>
    <property type="match status" value="1"/>
</dbReference>
<dbReference type="PANTHER" id="PTHR14352:SF2">
    <property type="entry name" value="HAUS AUGMIN-LIKE COMPLEX SUBUNIT 7"/>
    <property type="match status" value="1"/>
</dbReference>
<organism evidence="1 2">
    <name type="scientific">Elysia chlorotica</name>
    <name type="common">Eastern emerald elysia</name>
    <name type="synonym">Sea slug</name>
    <dbReference type="NCBI Taxonomy" id="188477"/>
    <lineage>
        <taxon>Eukaryota</taxon>
        <taxon>Metazoa</taxon>
        <taxon>Spiralia</taxon>
        <taxon>Lophotrochozoa</taxon>
        <taxon>Mollusca</taxon>
        <taxon>Gastropoda</taxon>
        <taxon>Heterobranchia</taxon>
        <taxon>Euthyneura</taxon>
        <taxon>Panpulmonata</taxon>
        <taxon>Sacoglossa</taxon>
        <taxon>Placobranchoidea</taxon>
        <taxon>Plakobranchidae</taxon>
        <taxon>Elysia</taxon>
    </lineage>
</organism>
<dbReference type="EMBL" id="RQTK01000095">
    <property type="protein sequence ID" value="RUS87999.1"/>
    <property type="molecule type" value="Genomic_DNA"/>
</dbReference>
<sequence length="361" mass="40656">MAAQTKQEFADSVMKSLTFLNCDYIEGMDETAVADLILTPGQGRFYILQWLLTRYNPKLSCMLNTTQDHVMVKNDSALQRLVTAASSMCLCKPDDTDLIKGEVPLAKQMRFINKLLQLVCNREKRFSQDASELPTCSQLNNYMDAVVGQDGFLYMLEDSIDLLPRDIRTEVERDWARRGWDKDLRVPPVPKVDELLTRSQDLSIELEKHNLILTRLKDEISAQSESCHAEVLGLSQVLSRALRDLNQMCRGFSQCYQTSMDQWCQRPPPQLSQLGPAFHRVHGQLARFTKLLEDLGAVRQLNSDLTRHVQAESDLASLGHGGSGESKPGAAENFESCLTILEEALHRSATESTSRPPLLTL</sequence>
<dbReference type="GO" id="GO:0031023">
    <property type="term" value="P:microtubule organizing center organization"/>
    <property type="evidence" value="ECO:0007669"/>
    <property type="project" value="TreeGrafter"/>
</dbReference>
<dbReference type="Proteomes" id="UP000271974">
    <property type="component" value="Unassembled WGS sequence"/>
</dbReference>
<protein>
    <submittedName>
        <fullName evidence="1">Uncharacterized protein</fullName>
    </submittedName>
</protein>
<reference evidence="1 2" key="1">
    <citation type="submission" date="2019-01" db="EMBL/GenBank/DDBJ databases">
        <title>A draft genome assembly of the solar-powered sea slug Elysia chlorotica.</title>
        <authorList>
            <person name="Cai H."/>
            <person name="Li Q."/>
            <person name="Fang X."/>
            <person name="Li J."/>
            <person name="Curtis N.E."/>
            <person name="Altenburger A."/>
            <person name="Shibata T."/>
            <person name="Feng M."/>
            <person name="Maeda T."/>
            <person name="Schwartz J.A."/>
            <person name="Shigenobu S."/>
            <person name="Lundholm N."/>
            <person name="Nishiyama T."/>
            <person name="Yang H."/>
            <person name="Hasebe M."/>
            <person name="Li S."/>
            <person name="Pierce S.K."/>
            <person name="Wang J."/>
        </authorList>
    </citation>
    <scope>NUCLEOTIDE SEQUENCE [LARGE SCALE GENOMIC DNA]</scope>
    <source>
        <strain evidence="1">EC2010</strain>
        <tissue evidence="1">Whole organism of an adult</tissue>
    </source>
</reference>
<evidence type="ECO:0000313" key="1">
    <source>
        <dbReference type="EMBL" id="RUS87999.1"/>
    </source>
</evidence>
<comment type="caution">
    <text evidence="1">The sequence shown here is derived from an EMBL/GenBank/DDBJ whole genome shotgun (WGS) entry which is preliminary data.</text>
</comment>
<dbReference type="OrthoDB" id="6435999at2759"/>